<comment type="caution">
    <text evidence="2">The sequence shown here is derived from an EMBL/GenBank/DDBJ whole genome shotgun (WGS) entry which is preliminary data.</text>
</comment>
<keyword evidence="3" id="KW-1185">Reference proteome</keyword>
<feature type="compositionally biased region" description="Polar residues" evidence="1">
    <location>
        <begin position="21"/>
        <end position="37"/>
    </location>
</feature>
<dbReference type="Proteomes" id="UP000738325">
    <property type="component" value="Unassembled WGS sequence"/>
</dbReference>
<feature type="compositionally biased region" description="Low complexity" evidence="1">
    <location>
        <begin position="806"/>
        <end position="821"/>
    </location>
</feature>
<feature type="region of interest" description="Disordered" evidence="1">
    <location>
        <begin position="1"/>
        <end position="86"/>
    </location>
</feature>
<feature type="compositionally biased region" description="Polar residues" evidence="1">
    <location>
        <begin position="719"/>
        <end position="728"/>
    </location>
</feature>
<feature type="compositionally biased region" description="Basic and acidic residues" evidence="1">
    <location>
        <begin position="627"/>
        <end position="696"/>
    </location>
</feature>
<feature type="compositionally biased region" description="Basic and acidic residues" evidence="1">
    <location>
        <begin position="161"/>
        <end position="171"/>
    </location>
</feature>
<feature type="compositionally biased region" description="Basic and acidic residues" evidence="1">
    <location>
        <begin position="109"/>
        <end position="122"/>
    </location>
</feature>
<feature type="compositionally biased region" description="Basic and acidic residues" evidence="1">
    <location>
        <begin position="597"/>
        <end position="620"/>
    </location>
</feature>
<accession>A0A9P6RLE8</accession>
<reference evidence="2" key="1">
    <citation type="journal article" date="2020" name="Fungal Divers.">
        <title>Resolving the Mortierellaceae phylogeny through synthesis of multi-gene phylogenetics and phylogenomics.</title>
        <authorList>
            <person name="Vandepol N."/>
            <person name="Liber J."/>
            <person name="Desiro A."/>
            <person name="Na H."/>
            <person name="Kennedy M."/>
            <person name="Barry K."/>
            <person name="Grigoriev I.V."/>
            <person name="Miller A.N."/>
            <person name="O'Donnell K."/>
            <person name="Stajich J.E."/>
            <person name="Bonito G."/>
        </authorList>
    </citation>
    <scope>NUCLEOTIDE SEQUENCE</scope>
    <source>
        <strain evidence="2">REB-010B</strain>
    </source>
</reference>
<feature type="compositionally biased region" description="Polar residues" evidence="1">
    <location>
        <begin position="490"/>
        <end position="503"/>
    </location>
</feature>
<feature type="compositionally biased region" description="Polar residues" evidence="1">
    <location>
        <begin position="430"/>
        <end position="440"/>
    </location>
</feature>
<sequence length="1187" mass="128156">MDQSSYGNQGLSTRSRESAVGLSTSAQPPIDQQNPTKKTAFKDMLRQRQTALRNQRASSASLSDTRSRRSAATTGYPGYRDYYPSNTEYFEEQPQWTSHERGISLQSLREEAAAQSRRRDPLPMEGIVLRGPDPRFSNEQSDDPSSGTGIHTHYSQNQSEDQDRRREDRFSPRFNGTSGQEGMDNNGGSDIVFKGQTSGTAQLTSPRSTELVSNIFSATVNGVQSNDELGGSILFRSQERRSEATAGANTSTFVPVDVRAPTADRSSLPRAPMMPYTKITAPSKLEPTQLAAFEDTRANTAADAPPSAYPSIKMTVLNTAAGNSPGHPMSGSQQSVQPRTPAAMNIVTPTPSSSSKGSTPLPSPSVQSLPSKPAVEAAVETGSENALGIRLQEERLKQKVAALVASRRGEIVNNVGSKRNADRSSENEDSNQNGPSSPVALSTFKKSYPESDNNDQQPFKRVKKASGEPTEITGLSLNAIRGERAAPVSTAGSATPGSKQPTTVIPKEAVTTPAPQPSRSTDPRLNRRSELDRDKDKSRQARTGTEGDRPSEAIRSQDRTTIPTPDRAADRGPDRGYDNRGYDRGGDRLNDQVANRSSRDMYRDYDRGYDRGYDRQDRGGDWPNYRNSDRGADRIGDRVNDRGGGRPVDRGFERLPDRSVEKLSDRGGERGSDRGSDKDDRGQNRHQGRKPDDNLDKLSSASSDRSAVKAREREPEVDQNVNRVKTVQQGGGSQNERETPKAVSKSEATITVGQATELDDSPILFSAANRMQSKSDAARTVEQPPLSKTEPTDGDEPIIFSSANRLQQHQQQQQQQQQLQHTGDSALGQQDGRMADSNATTEQPILFSSASRNQQNTNQPMFFSSANRIGNLSSPSASTFASSFSPTALSGQSVGSLTLGGFGTPDRSQDLPFFNSNGLNMVPTAQGEIGRSDMSLAFEVIDRCTVDLQQLQQRYAAITVQLNDVTSKALDSGARIAHLEAQLELERKMRDIQHEMRCGLEQQQLPELQRMMLATKELISRLSQLSTSAAAGSATAVVIAPKMRQPNTATGSSTGSGAEPGTRSGSGAGSGSGTGAGSGSSTGSANGVTNMEIDTSTSKALELHGSQRRTNTGRATEAGTGAERGEETVVLIRPCLSYNIAPRGCRFLANKSPCPYMHTCLYCGSPEHTVMQCDYTSVAPSEDGTFR</sequence>
<dbReference type="AlphaFoldDB" id="A0A9P6RLE8"/>
<dbReference type="EMBL" id="JAAAIP010000201">
    <property type="protein sequence ID" value="KAG0322819.1"/>
    <property type="molecule type" value="Genomic_DNA"/>
</dbReference>
<evidence type="ECO:0000313" key="3">
    <source>
        <dbReference type="Proteomes" id="UP000738325"/>
    </source>
</evidence>
<feature type="compositionally biased region" description="Polar residues" evidence="1">
    <location>
        <begin position="1086"/>
        <end position="1099"/>
    </location>
</feature>
<dbReference type="OrthoDB" id="2448725at2759"/>
<gene>
    <name evidence="2" type="ORF">BGZ99_003131</name>
</gene>
<evidence type="ECO:0000256" key="1">
    <source>
        <dbReference type="SAM" id="MobiDB-lite"/>
    </source>
</evidence>
<feature type="compositionally biased region" description="Basic and acidic residues" evidence="1">
    <location>
        <begin position="567"/>
        <end position="590"/>
    </location>
</feature>
<protein>
    <submittedName>
        <fullName evidence="2">Uncharacterized protein</fullName>
    </submittedName>
</protein>
<feature type="compositionally biased region" description="Polar residues" evidence="1">
    <location>
        <begin position="1"/>
        <end position="13"/>
    </location>
</feature>
<feature type="compositionally biased region" description="Basic and acidic residues" evidence="1">
    <location>
        <begin position="706"/>
        <end position="716"/>
    </location>
</feature>
<feature type="region of interest" description="Disordered" evidence="1">
    <location>
        <begin position="774"/>
        <end position="838"/>
    </location>
</feature>
<feature type="region of interest" description="Disordered" evidence="1">
    <location>
        <begin position="414"/>
        <end position="755"/>
    </location>
</feature>
<feature type="compositionally biased region" description="Low complexity" evidence="1">
    <location>
        <begin position="1108"/>
        <end position="1121"/>
    </location>
</feature>
<feature type="compositionally biased region" description="Low complexity" evidence="1">
    <location>
        <begin position="348"/>
        <end position="373"/>
    </location>
</feature>
<feature type="compositionally biased region" description="Polar residues" evidence="1">
    <location>
        <begin position="137"/>
        <end position="149"/>
    </location>
</feature>
<feature type="compositionally biased region" description="Polar residues" evidence="1">
    <location>
        <begin position="47"/>
        <end position="64"/>
    </location>
</feature>
<organism evidence="2 3">
    <name type="scientific">Dissophora globulifera</name>
    <dbReference type="NCBI Taxonomy" id="979702"/>
    <lineage>
        <taxon>Eukaryota</taxon>
        <taxon>Fungi</taxon>
        <taxon>Fungi incertae sedis</taxon>
        <taxon>Mucoromycota</taxon>
        <taxon>Mortierellomycotina</taxon>
        <taxon>Mortierellomycetes</taxon>
        <taxon>Mortierellales</taxon>
        <taxon>Mortierellaceae</taxon>
        <taxon>Dissophora</taxon>
    </lineage>
</organism>
<feature type="compositionally biased region" description="Gly residues" evidence="1">
    <location>
        <begin position="1064"/>
        <end position="1080"/>
    </location>
</feature>
<proteinExistence type="predicted"/>
<feature type="compositionally biased region" description="Basic and acidic residues" evidence="1">
    <location>
        <begin position="521"/>
        <end position="558"/>
    </location>
</feature>
<feature type="compositionally biased region" description="Polar residues" evidence="1">
    <location>
        <begin position="1045"/>
        <end position="1056"/>
    </location>
</feature>
<name>A0A9P6RLE8_9FUNG</name>
<feature type="region of interest" description="Disordered" evidence="1">
    <location>
        <begin position="319"/>
        <end position="379"/>
    </location>
</feature>
<evidence type="ECO:0000313" key="2">
    <source>
        <dbReference type="EMBL" id="KAG0322819.1"/>
    </source>
</evidence>
<feature type="region of interest" description="Disordered" evidence="1">
    <location>
        <begin position="1042"/>
        <end position="1124"/>
    </location>
</feature>
<feature type="region of interest" description="Disordered" evidence="1">
    <location>
        <begin position="109"/>
        <end position="194"/>
    </location>
</feature>